<evidence type="ECO:0000256" key="4">
    <source>
        <dbReference type="ARBA" id="ARBA00022741"/>
    </source>
</evidence>
<dbReference type="GO" id="GO:0051301">
    <property type="term" value="P:cell division"/>
    <property type="evidence" value="ECO:0007669"/>
    <property type="project" value="UniProtKB-KW"/>
</dbReference>
<dbReference type="Gene3D" id="3.90.190.20">
    <property type="entry name" value="Mur ligase, C-terminal domain"/>
    <property type="match status" value="1"/>
</dbReference>
<dbReference type="GO" id="GO:0071555">
    <property type="term" value="P:cell wall organization"/>
    <property type="evidence" value="ECO:0007669"/>
    <property type="project" value="UniProtKB-KW"/>
</dbReference>
<name>A0A8K0HN54_9ROSA</name>
<keyword evidence="4" id="KW-0547">Nucleotide-binding</keyword>
<feature type="domain" description="Mur ligase central" evidence="12">
    <location>
        <begin position="161"/>
        <end position="350"/>
    </location>
</feature>
<dbReference type="PANTHER" id="PTHR43024:SF1">
    <property type="entry name" value="UDP-N-ACETYLMURAMOYL-TRIPEPTIDE--D-ALANYL-D-ALANINE LIGASE"/>
    <property type="match status" value="1"/>
</dbReference>
<evidence type="ECO:0000256" key="10">
    <source>
        <dbReference type="ARBA" id="ARBA00031461"/>
    </source>
</evidence>
<dbReference type="SUPFAM" id="SSF63418">
    <property type="entry name" value="MurE/MurF N-terminal domain"/>
    <property type="match status" value="1"/>
</dbReference>
<evidence type="ECO:0000256" key="2">
    <source>
        <dbReference type="ARBA" id="ARBA00022598"/>
    </source>
</evidence>
<evidence type="ECO:0000256" key="5">
    <source>
        <dbReference type="ARBA" id="ARBA00022840"/>
    </source>
</evidence>
<dbReference type="InterPro" id="IPR051046">
    <property type="entry name" value="MurCDEF_CellWall_CoF430Synth"/>
</dbReference>
<evidence type="ECO:0000256" key="8">
    <source>
        <dbReference type="ARBA" id="ARBA00023306"/>
    </source>
</evidence>
<dbReference type="Pfam" id="PF08245">
    <property type="entry name" value="Mur_ligase_M"/>
    <property type="match status" value="1"/>
</dbReference>
<evidence type="ECO:0000256" key="9">
    <source>
        <dbReference type="ARBA" id="ARBA00023316"/>
    </source>
</evidence>
<dbReference type="Proteomes" id="UP000796880">
    <property type="component" value="Unassembled WGS sequence"/>
</dbReference>
<dbReference type="PANTHER" id="PTHR43024">
    <property type="entry name" value="UDP-N-ACETYLMURAMOYL-TRIPEPTIDE--D-ALANYL-D-ALANINE LIGASE"/>
    <property type="match status" value="1"/>
</dbReference>
<dbReference type="InterPro" id="IPR036615">
    <property type="entry name" value="Mur_ligase_C_dom_sf"/>
</dbReference>
<keyword evidence="14" id="KW-1185">Reference proteome</keyword>
<protein>
    <recommendedName>
        <fullName evidence="10">UDP-MurNAc-pentapeptide synthetase</fullName>
    </recommendedName>
</protein>
<dbReference type="SUPFAM" id="SSF53244">
    <property type="entry name" value="MurD-like peptide ligases, peptide-binding domain"/>
    <property type="match status" value="1"/>
</dbReference>
<evidence type="ECO:0000256" key="3">
    <source>
        <dbReference type="ARBA" id="ARBA00022618"/>
    </source>
</evidence>
<keyword evidence="7" id="KW-0573">Peptidoglycan synthesis</keyword>
<feature type="domain" description="Mur ligase C-terminal" evidence="11">
    <location>
        <begin position="373"/>
        <end position="494"/>
    </location>
</feature>
<evidence type="ECO:0000313" key="13">
    <source>
        <dbReference type="EMBL" id="KAF3455971.1"/>
    </source>
</evidence>
<dbReference type="Pfam" id="PF02875">
    <property type="entry name" value="Mur_ligase_C"/>
    <property type="match status" value="1"/>
</dbReference>
<dbReference type="Gene3D" id="3.40.1390.10">
    <property type="entry name" value="MurE/MurF, N-terminal domain"/>
    <property type="match status" value="1"/>
</dbReference>
<comment type="caution">
    <text evidence="13">The sequence shown here is derived from an EMBL/GenBank/DDBJ whole genome shotgun (WGS) entry which is preliminary data.</text>
</comment>
<evidence type="ECO:0000259" key="12">
    <source>
        <dbReference type="Pfam" id="PF08245"/>
    </source>
</evidence>
<dbReference type="EMBL" id="VOIH02000001">
    <property type="protein sequence ID" value="KAF3455971.1"/>
    <property type="molecule type" value="Genomic_DNA"/>
</dbReference>
<keyword evidence="3" id="KW-0132">Cell division</keyword>
<evidence type="ECO:0000256" key="1">
    <source>
        <dbReference type="ARBA" id="ARBA00022490"/>
    </source>
</evidence>
<accession>A0A8K0HN54</accession>
<keyword evidence="6" id="KW-0133">Cell shape</keyword>
<dbReference type="Gene3D" id="3.40.1190.10">
    <property type="entry name" value="Mur-like, catalytic domain"/>
    <property type="match status" value="1"/>
</dbReference>
<keyword evidence="1" id="KW-0963">Cytoplasm</keyword>
<dbReference type="GO" id="GO:0008360">
    <property type="term" value="P:regulation of cell shape"/>
    <property type="evidence" value="ECO:0007669"/>
    <property type="project" value="UniProtKB-KW"/>
</dbReference>
<reference evidence="13" key="1">
    <citation type="submission" date="2020-03" db="EMBL/GenBank/DDBJ databases">
        <title>A high-quality chromosome-level genome assembly of a woody plant with both climbing and erect habits, Rhamnella rubrinervis.</title>
        <authorList>
            <person name="Lu Z."/>
            <person name="Yang Y."/>
            <person name="Zhu X."/>
            <person name="Sun Y."/>
        </authorList>
    </citation>
    <scope>NUCLEOTIDE SEQUENCE</scope>
    <source>
        <strain evidence="13">BYM</strain>
        <tissue evidence="13">Leaf</tissue>
    </source>
</reference>
<evidence type="ECO:0000256" key="7">
    <source>
        <dbReference type="ARBA" id="ARBA00022984"/>
    </source>
</evidence>
<evidence type="ECO:0000313" key="14">
    <source>
        <dbReference type="Proteomes" id="UP000796880"/>
    </source>
</evidence>
<evidence type="ECO:0000256" key="6">
    <source>
        <dbReference type="ARBA" id="ARBA00022960"/>
    </source>
</evidence>
<evidence type="ECO:0000259" key="11">
    <source>
        <dbReference type="Pfam" id="PF02875"/>
    </source>
</evidence>
<organism evidence="13 14">
    <name type="scientific">Rhamnella rubrinervis</name>
    <dbReference type="NCBI Taxonomy" id="2594499"/>
    <lineage>
        <taxon>Eukaryota</taxon>
        <taxon>Viridiplantae</taxon>
        <taxon>Streptophyta</taxon>
        <taxon>Embryophyta</taxon>
        <taxon>Tracheophyta</taxon>
        <taxon>Spermatophyta</taxon>
        <taxon>Magnoliopsida</taxon>
        <taxon>eudicotyledons</taxon>
        <taxon>Gunneridae</taxon>
        <taxon>Pentapetalae</taxon>
        <taxon>rosids</taxon>
        <taxon>fabids</taxon>
        <taxon>Rosales</taxon>
        <taxon>Rhamnaceae</taxon>
        <taxon>rhamnoid group</taxon>
        <taxon>Rhamneae</taxon>
        <taxon>Rhamnella</taxon>
    </lineage>
</organism>
<dbReference type="HAMAP" id="MF_02019">
    <property type="entry name" value="MurF"/>
    <property type="match status" value="1"/>
</dbReference>
<sequence length="512" mass="55376">MTATPEPCFPPIQTIRKFTPLPLSYGSLTFPSCTKNTVKLMNVDSQQTLQDLGFLPLWTVNEIAQAVNGRIVKWGPPGTISTDTRTLQPNQWFFAISGQKFDAHNFISPELSDKGCIGVIGNWVCDDWYGGFVEVYDDTVVSLMNMASYARSRFHGAVIGVTGSVGKTTTKTMIALVIESLGLRVYQSPGNWNNLFGVALSLIGIPRSAEAVVLEMGMSGKGEILELARMAMPFIRVILNVGASHLENFACMEEICMAKGEILVEAKLGDVCVLNADDPLVMSLPVPTGVKKVLFGRKVGCDVRLVAAESTDGGHAVRVILEKHNEMVQFIIPSPGLHLAQNACAAAAVATLLGVPLSQVGISLSKFIPVHMRAELEVARNGIKIINDAYNANPISTEAAINLLRSIECSRGKRVAILGDMLELGPTEIESHEMILNHCCDAGIDLIGLVGNRFSTAAENLNLKFLLADDAENLAAEITKRVNRNDVVLVKGSRAMQMEKVANALKQMEIQS</sequence>
<keyword evidence="2" id="KW-0436">Ligase</keyword>
<keyword evidence="8" id="KW-0131">Cell cycle</keyword>
<gene>
    <name evidence="13" type="ORF">FNV43_RR00614</name>
</gene>
<proteinExistence type="inferred from homology"/>
<dbReference type="GO" id="GO:0005524">
    <property type="term" value="F:ATP binding"/>
    <property type="evidence" value="ECO:0007669"/>
    <property type="project" value="UniProtKB-KW"/>
</dbReference>
<dbReference type="InterPro" id="IPR013221">
    <property type="entry name" value="Mur_ligase_cen"/>
</dbReference>
<dbReference type="InterPro" id="IPR005863">
    <property type="entry name" value="UDP-N-AcMur_synth"/>
</dbReference>
<dbReference type="InterPro" id="IPR036565">
    <property type="entry name" value="Mur-like_cat_sf"/>
</dbReference>
<dbReference type="GO" id="GO:0047480">
    <property type="term" value="F:UDP-N-acetylmuramoyl-tripeptide-D-alanyl-D-alanine ligase activity"/>
    <property type="evidence" value="ECO:0007669"/>
    <property type="project" value="InterPro"/>
</dbReference>
<dbReference type="OrthoDB" id="2020781at2759"/>
<keyword evidence="5" id="KW-0067">ATP-binding</keyword>
<dbReference type="InterPro" id="IPR004101">
    <property type="entry name" value="Mur_ligase_C"/>
</dbReference>
<dbReference type="SUPFAM" id="SSF53623">
    <property type="entry name" value="MurD-like peptide ligases, catalytic domain"/>
    <property type="match status" value="1"/>
</dbReference>
<dbReference type="AlphaFoldDB" id="A0A8K0HN54"/>
<dbReference type="InterPro" id="IPR035911">
    <property type="entry name" value="MurE/MurF_N"/>
</dbReference>
<keyword evidence="9" id="KW-0961">Cell wall biogenesis/degradation</keyword>
<dbReference type="NCBIfam" id="TIGR01143">
    <property type="entry name" value="murF"/>
    <property type="match status" value="1"/>
</dbReference>